<evidence type="ECO:0000313" key="1">
    <source>
        <dbReference type="EMBL" id="RHG86561.1"/>
    </source>
</evidence>
<accession>A0A2N5NNT0</accession>
<evidence type="ECO:0000313" key="2">
    <source>
        <dbReference type="Proteomes" id="UP000283981"/>
    </source>
</evidence>
<dbReference type="Proteomes" id="UP000283981">
    <property type="component" value="Unassembled WGS sequence"/>
</dbReference>
<comment type="caution">
    <text evidence="1">The sequence shown here is derived from an EMBL/GenBank/DDBJ whole genome shotgun (WGS) entry which is preliminary data.</text>
</comment>
<proteinExistence type="predicted"/>
<dbReference type="AlphaFoldDB" id="A0A2N5NNT0"/>
<reference evidence="1 2" key="1">
    <citation type="submission" date="2018-08" db="EMBL/GenBank/DDBJ databases">
        <title>A genome reference for cultivated species of the human gut microbiota.</title>
        <authorList>
            <person name="Zou Y."/>
            <person name="Xue W."/>
            <person name="Luo G."/>
        </authorList>
    </citation>
    <scope>NUCLEOTIDE SEQUENCE [LARGE SCALE GENOMIC DNA]</scope>
    <source>
        <strain evidence="1 2">AM21-18</strain>
    </source>
</reference>
<protein>
    <submittedName>
        <fullName evidence="1">Uncharacterized protein</fullName>
    </submittedName>
</protein>
<gene>
    <name evidence="1" type="ORF">DW243_04790</name>
</gene>
<dbReference type="EMBL" id="QRIS01000006">
    <property type="protein sequence ID" value="RHG86561.1"/>
    <property type="molecule type" value="Genomic_DNA"/>
</dbReference>
<name>A0A2N5NNT0_MEDGN</name>
<organism evidence="1 2">
    <name type="scientific">Mediterraneibacter gnavus</name>
    <name type="common">Ruminococcus gnavus</name>
    <dbReference type="NCBI Taxonomy" id="33038"/>
    <lineage>
        <taxon>Bacteria</taxon>
        <taxon>Bacillati</taxon>
        <taxon>Bacillota</taxon>
        <taxon>Clostridia</taxon>
        <taxon>Lachnospirales</taxon>
        <taxon>Lachnospiraceae</taxon>
        <taxon>Mediterraneibacter</taxon>
    </lineage>
</organism>
<sequence>MRQSDKIKDGQRNQSPALIAHSAVGEGDHFFHRRVKFMVYQDRRGKRKGMVYQFPERKCKELVYQSVKIK</sequence>